<proteinExistence type="predicted"/>
<name>A0A5B7FZ17_PORTR</name>
<protein>
    <submittedName>
        <fullName evidence="1">Uncharacterized protein</fullName>
    </submittedName>
</protein>
<comment type="caution">
    <text evidence="1">The sequence shown here is derived from an EMBL/GenBank/DDBJ whole genome shotgun (WGS) entry which is preliminary data.</text>
</comment>
<dbReference type="Proteomes" id="UP000324222">
    <property type="component" value="Unassembled WGS sequence"/>
</dbReference>
<sequence length="70" mass="7953">MKHSGKKRSKFAKNHNGTWWIGGKSSWLTRLPSQPVIPEELKCGVCLACRLKIRKHFLLSTVSLTKSSYP</sequence>
<keyword evidence="2" id="KW-1185">Reference proteome</keyword>
<organism evidence="1 2">
    <name type="scientific">Portunus trituberculatus</name>
    <name type="common">Swimming crab</name>
    <name type="synonym">Neptunus trituberculatus</name>
    <dbReference type="NCBI Taxonomy" id="210409"/>
    <lineage>
        <taxon>Eukaryota</taxon>
        <taxon>Metazoa</taxon>
        <taxon>Ecdysozoa</taxon>
        <taxon>Arthropoda</taxon>
        <taxon>Crustacea</taxon>
        <taxon>Multicrustacea</taxon>
        <taxon>Malacostraca</taxon>
        <taxon>Eumalacostraca</taxon>
        <taxon>Eucarida</taxon>
        <taxon>Decapoda</taxon>
        <taxon>Pleocyemata</taxon>
        <taxon>Brachyura</taxon>
        <taxon>Eubrachyura</taxon>
        <taxon>Portunoidea</taxon>
        <taxon>Portunidae</taxon>
        <taxon>Portuninae</taxon>
        <taxon>Portunus</taxon>
    </lineage>
</organism>
<gene>
    <name evidence="1" type="ORF">E2C01_043940</name>
</gene>
<dbReference type="EMBL" id="VSRR010009286">
    <property type="protein sequence ID" value="MPC50118.1"/>
    <property type="molecule type" value="Genomic_DNA"/>
</dbReference>
<dbReference type="AlphaFoldDB" id="A0A5B7FZ17"/>
<reference evidence="1 2" key="1">
    <citation type="submission" date="2019-05" db="EMBL/GenBank/DDBJ databases">
        <title>Another draft genome of Portunus trituberculatus and its Hox gene families provides insights of decapod evolution.</title>
        <authorList>
            <person name="Jeong J.-H."/>
            <person name="Song I."/>
            <person name="Kim S."/>
            <person name="Choi T."/>
            <person name="Kim D."/>
            <person name="Ryu S."/>
            <person name="Kim W."/>
        </authorList>
    </citation>
    <scope>NUCLEOTIDE SEQUENCE [LARGE SCALE GENOMIC DNA]</scope>
    <source>
        <tissue evidence="1">Muscle</tissue>
    </source>
</reference>
<accession>A0A5B7FZ17</accession>
<evidence type="ECO:0000313" key="2">
    <source>
        <dbReference type="Proteomes" id="UP000324222"/>
    </source>
</evidence>
<evidence type="ECO:0000313" key="1">
    <source>
        <dbReference type="EMBL" id="MPC50118.1"/>
    </source>
</evidence>